<accession>A0A857MNH2</accession>
<evidence type="ECO:0008006" key="3">
    <source>
        <dbReference type="Google" id="ProtNLM"/>
    </source>
</evidence>
<gene>
    <name evidence="1" type="ORF">GII36_03065</name>
</gene>
<dbReference type="Gene3D" id="3.40.50.450">
    <property type="match status" value="1"/>
</dbReference>
<keyword evidence="2" id="KW-1185">Reference proteome</keyword>
<dbReference type="AlphaFoldDB" id="A0A857MNH2"/>
<evidence type="ECO:0000313" key="1">
    <source>
        <dbReference type="EMBL" id="QHN42819.1"/>
    </source>
</evidence>
<reference evidence="1" key="1">
    <citation type="journal article" date="2021" name="Nat. Microbiol.">
        <title>Cocultivation of an ultrasmall environmental parasitic bacterium with lytic ability against bacteria associated with wastewater foams.</title>
        <authorList>
            <person name="Batinovic S."/>
            <person name="Rose J.J.A."/>
            <person name="Ratcliffe J."/>
            <person name="Seviour R.J."/>
            <person name="Petrovski S."/>
        </authorList>
    </citation>
    <scope>NUCLEOTIDE SEQUENCE</scope>
    <source>
        <strain evidence="1">JR1</strain>
    </source>
</reference>
<dbReference type="KEGG" id="mama:GII36_03065"/>
<organism evidence="1 2">
    <name type="scientific">Candidatus Mycosynbacter amalyticus</name>
    <dbReference type="NCBI Taxonomy" id="2665156"/>
    <lineage>
        <taxon>Bacteria</taxon>
        <taxon>Candidatus Saccharimonadota</taxon>
        <taxon>Candidatus Saccharimonadota incertae sedis</taxon>
        <taxon>Candidatus Mycosynbacter</taxon>
    </lineage>
</organism>
<proteinExistence type="predicted"/>
<dbReference type="EMBL" id="CP045921">
    <property type="protein sequence ID" value="QHN42819.1"/>
    <property type="molecule type" value="Genomic_DNA"/>
</dbReference>
<sequence>MYTPPHYPDIHDNKPSVFLAGPVQGASDWQTPLARQLLGARDDIVVMSPRRTEDDQKKFDADEQKLWEFTTRDYTRQLGVTAFWWAAQDASIPYKTSRAYAQTSRIELGGAIGWRTYDMSIPIVVGFDQNYEKMGGGSESYIRSLCRDRGIIVVDTTEDLESEILQEVEKLCES</sequence>
<protein>
    <recommendedName>
        <fullName evidence="3">Nucleoside 2-deoxyribosyltransferase</fullName>
    </recommendedName>
</protein>
<evidence type="ECO:0000313" key="2">
    <source>
        <dbReference type="Proteomes" id="UP001059824"/>
    </source>
</evidence>
<name>A0A857MNH2_9BACT</name>
<dbReference type="Proteomes" id="UP001059824">
    <property type="component" value="Chromosome"/>
</dbReference>